<dbReference type="GO" id="GO:0033214">
    <property type="term" value="P:siderophore-iron import into cell"/>
    <property type="evidence" value="ECO:0007669"/>
    <property type="project" value="TreeGrafter"/>
</dbReference>
<sequence length="310" mass="31681">MPRRDPAIVRIALLALATALVAALALGLGSGGWDWPLIVTLRAPRVAAAAGVGSLLALAGLSLQVLLRNPLADPYVLGHSTGASVGALTALLLGAQLWIGAAAGALVAGLALLWLARPALAAADDASPRLILLGAMLASVFGAIATLMLALVPDQRLRGAIFWMVGDLSGADASLWNLAGAGLFVAWLWARGRSVDRLMLGADAAWLLGEPVRRLRLELLVFASLAVGLAVSTSGSVGFVGLVVAQGWRLAGVLRTRELALLSMLSGAALLMGADLLARIAVAPLELPVGAVMALIGAPCFIWFLAKGVK</sequence>
<dbReference type="GO" id="GO:0022857">
    <property type="term" value="F:transmembrane transporter activity"/>
    <property type="evidence" value="ECO:0007669"/>
    <property type="project" value="InterPro"/>
</dbReference>
<organism evidence="9 10">
    <name type="scientific">Scleromatobacter humisilvae</name>
    <dbReference type="NCBI Taxonomy" id="2897159"/>
    <lineage>
        <taxon>Bacteria</taxon>
        <taxon>Pseudomonadati</taxon>
        <taxon>Pseudomonadota</taxon>
        <taxon>Betaproteobacteria</taxon>
        <taxon>Burkholderiales</taxon>
        <taxon>Sphaerotilaceae</taxon>
        <taxon>Scleromatobacter</taxon>
    </lineage>
</organism>
<dbReference type="Pfam" id="PF01032">
    <property type="entry name" value="FecCD"/>
    <property type="match status" value="1"/>
</dbReference>
<dbReference type="AlphaFoldDB" id="A0A9X1YM59"/>
<evidence type="ECO:0000313" key="9">
    <source>
        <dbReference type="EMBL" id="MCK9689124.1"/>
    </source>
</evidence>
<keyword evidence="5 8" id="KW-0812">Transmembrane</keyword>
<dbReference type="PANTHER" id="PTHR30472:SF25">
    <property type="entry name" value="ABC TRANSPORTER PERMEASE PROTEIN MJ0876-RELATED"/>
    <property type="match status" value="1"/>
</dbReference>
<comment type="subcellular location">
    <subcellularLocation>
        <location evidence="1">Cell membrane</location>
        <topology evidence="1">Multi-pass membrane protein</topology>
    </subcellularLocation>
</comment>
<feature type="transmembrane region" description="Helical" evidence="8">
    <location>
        <begin position="219"/>
        <end position="247"/>
    </location>
</feature>
<evidence type="ECO:0000256" key="5">
    <source>
        <dbReference type="ARBA" id="ARBA00022692"/>
    </source>
</evidence>
<keyword evidence="6 8" id="KW-1133">Transmembrane helix</keyword>
<comment type="caution">
    <text evidence="9">The sequence shown here is derived from an EMBL/GenBank/DDBJ whole genome shotgun (WGS) entry which is preliminary data.</text>
</comment>
<keyword evidence="10" id="KW-1185">Reference proteome</keyword>
<accession>A0A9X1YM59</accession>
<keyword evidence="4" id="KW-1003">Cell membrane</keyword>
<feature type="transmembrane region" description="Helical" evidence="8">
    <location>
        <begin position="259"/>
        <end position="281"/>
    </location>
</feature>
<feature type="transmembrane region" description="Helical" evidence="8">
    <location>
        <begin position="88"/>
        <end position="115"/>
    </location>
</feature>
<proteinExistence type="inferred from homology"/>
<evidence type="ECO:0000313" key="10">
    <source>
        <dbReference type="Proteomes" id="UP001139353"/>
    </source>
</evidence>
<dbReference type="GO" id="GO:0005886">
    <property type="term" value="C:plasma membrane"/>
    <property type="evidence" value="ECO:0007669"/>
    <property type="project" value="UniProtKB-SubCell"/>
</dbReference>
<dbReference type="EMBL" id="JAJLJH010000012">
    <property type="protein sequence ID" value="MCK9689124.1"/>
    <property type="molecule type" value="Genomic_DNA"/>
</dbReference>
<keyword evidence="3" id="KW-0813">Transport</keyword>
<dbReference type="PANTHER" id="PTHR30472">
    <property type="entry name" value="FERRIC ENTEROBACTIN TRANSPORT SYSTEM PERMEASE PROTEIN"/>
    <property type="match status" value="1"/>
</dbReference>
<feature type="transmembrane region" description="Helical" evidence="8">
    <location>
        <begin position="173"/>
        <end position="190"/>
    </location>
</feature>
<evidence type="ECO:0000256" key="7">
    <source>
        <dbReference type="ARBA" id="ARBA00023136"/>
    </source>
</evidence>
<dbReference type="Gene3D" id="1.10.3470.10">
    <property type="entry name" value="ABC transporter involved in vitamin B12 uptake, BtuC"/>
    <property type="match status" value="1"/>
</dbReference>
<evidence type="ECO:0000256" key="2">
    <source>
        <dbReference type="ARBA" id="ARBA00007935"/>
    </source>
</evidence>
<dbReference type="SUPFAM" id="SSF81345">
    <property type="entry name" value="ABC transporter involved in vitamin B12 uptake, BtuC"/>
    <property type="match status" value="1"/>
</dbReference>
<gene>
    <name evidence="9" type="ORF">LPC04_25695</name>
</gene>
<evidence type="ECO:0000256" key="3">
    <source>
        <dbReference type="ARBA" id="ARBA00022448"/>
    </source>
</evidence>
<evidence type="ECO:0000256" key="8">
    <source>
        <dbReference type="SAM" id="Phobius"/>
    </source>
</evidence>
<protein>
    <submittedName>
        <fullName evidence="9">Iron ABC transporter permease</fullName>
    </submittedName>
</protein>
<feature type="transmembrane region" description="Helical" evidence="8">
    <location>
        <begin position="46"/>
        <end position="67"/>
    </location>
</feature>
<evidence type="ECO:0000256" key="4">
    <source>
        <dbReference type="ARBA" id="ARBA00022475"/>
    </source>
</evidence>
<dbReference type="CDD" id="cd06550">
    <property type="entry name" value="TM_ABC_iron-siderophores_like"/>
    <property type="match status" value="1"/>
</dbReference>
<comment type="similarity">
    <text evidence="2">Belongs to the binding-protein-dependent transport system permease family. FecCD subfamily.</text>
</comment>
<name>A0A9X1YM59_9BURK</name>
<evidence type="ECO:0000256" key="1">
    <source>
        <dbReference type="ARBA" id="ARBA00004651"/>
    </source>
</evidence>
<evidence type="ECO:0000256" key="6">
    <source>
        <dbReference type="ARBA" id="ARBA00022989"/>
    </source>
</evidence>
<dbReference type="Proteomes" id="UP001139353">
    <property type="component" value="Unassembled WGS sequence"/>
</dbReference>
<keyword evidence="7 8" id="KW-0472">Membrane</keyword>
<feature type="transmembrane region" description="Helical" evidence="8">
    <location>
        <begin position="287"/>
        <end position="306"/>
    </location>
</feature>
<dbReference type="InterPro" id="IPR037294">
    <property type="entry name" value="ABC_BtuC-like"/>
</dbReference>
<dbReference type="RefSeq" id="WP_275685171.1">
    <property type="nucleotide sequence ID" value="NZ_JAJLJH010000012.1"/>
</dbReference>
<reference evidence="9" key="1">
    <citation type="submission" date="2021-11" db="EMBL/GenBank/DDBJ databases">
        <title>BS-T2-15 a new species belonging to the Comamonadaceae family isolated from the soil of a French oak forest.</title>
        <authorList>
            <person name="Mieszkin S."/>
            <person name="Alain K."/>
        </authorList>
    </citation>
    <scope>NUCLEOTIDE SEQUENCE</scope>
    <source>
        <strain evidence="9">BS-T2-15</strain>
    </source>
</reference>
<dbReference type="InterPro" id="IPR000522">
    <property type="entry name" value="ABC_transptr_permease_BtuC"/>
</dbReference>
<feature type="transmembrane region" description="Helical" evidence="8">
    <location>
        <begin position="130"/>
        <end position="152"/>
    </location>
</feature>